<sequence>MGLRREPAALVCEQYEPQLIDPSFSKVEPALVIVAILDWVGDLYHGYILELVIFTRFIGHKTINLPTYLLVRACQPNLALCAMTQFKHQFTFVHLGRTPSCSLPLWASS</sequence>
<comment type="caution">
    <text evidence="1">The sequence shown here is derived from an EMBL/GenBank/DDBJ whole genome shotgun (WGS) entry which is preliminary data.</text>
</comment>
<organism evidence="1 2">
    <name type="scientific">Brasilonema bromeliae SPC951</name>
    <dbReference type="NCBI Taxonomy" id="385972"/>
    <lineage>
        <taxon>Bacteria</taxon>
        <taxon>Bacillati</taxon>
        <taxon>Cyanobacteriota</taxon>
        <taxon>Cyanophyceae</taxon>
        <taxon>Nostocales</taxon>
        <taxon>Scytonemataceae</taxon>
        <taxon>Brasilonema</taxon>
        <taxon>Bromeliae group (in: Brasilonema)</taxon>
    </lineage>
</organism>
<gene>
    <name evidence="1" type="ORF">DP116_07895</name>
</gene>
<proteinExistence type="predicted"/>
<evidence type="ECO:0000313" key="1">
    <source>
        <dbReference type="EMBL" id="NMG19384.1"/>
    </source>
</evidence>
<evidence type="ECO:0000313" key="2">
    <source>
        <dbReference type="Proteomes" id="UP000718564"/>
    </source>
</evidence>
<keyword evidence="2" id="KW-1185">Reference proteome</keyword>
<accession>A0ABX1P512</accession>
<protein>
    <submittedName>
        <fullName evidence="1">Uncharacterized protein</fullName>
    </submittedName>
</protein>
<dbReference type="Proteomes" id="UP000718564">
    <property type="component" value="Unassembled WGS sequence"/>
</dbReference>
<name>A0ABX1P512_9CYAN</name>
<dbReference type="EMBL" id="QMEB01000042">
    <property type="protein sequence ID" value="NMG19384.1"/>
    <property type="molecule type" value="Genomic_DNA"/>
</dbReference>
<reference evidence="1 2" key="1">
    <citation type="submission" date="2018-06" db="EMBL/GenBank/DDBJ databases">
        <title>Comparative genomics of Brasilonema spp. strains.</title>
        <authorList>
            <person name="Alvarenga D.O."/>
            <person name="Fiore M.F."/>
            <person name="Varani A.M."/>
        </authorList>
    </citation>
    <scope>NUCLEOTIDE SEQUENCE [LARGE SCALE GENOMIC DNA]</scope>
    <source>
        <strain evidence="1 2">SPC951</strain>
    </source>
</reference>